<dbReference type="Proteomes" id="UP000249390">
    <property type="component" value="Unassembled WGS sequence"/>
</dbReference>
<dbReference type="PANTHER" id="PTHR33116">
    <property type="entry name" value="REVERSE TRANSCRIPTASE ZINC-BINDING DOMAIN-CONTAINING PROTEIN-RELATED-RELATED"/>
    <property type="match status" value="1"/>
</dbReference>
<proteinExistence type="predicted"/>
<accession>A0A328DJI0</accession>
<protein>
    <recommendedName>
        <fullName evidence="3">Reverse transcriptase zinc-binding domain-containing protein</fullName>
    </recommendedName>
</protein>
<evidence type="ECO:0000313" key="2">
    <source>
        <dbReference type="Proteomes" id="UP000249390"/>
    </source>
</evidence>
<dbReference type="EMBL" id="NQVE01000134">
    <property type="protein sequence ID" value="RAL45410.1"/>
    <property type="molecule type" value="Genomic_DNA"/>
</dbReference>
<keyword evidence="2" id="KW-1185">Reference proteome</keyword>
<dbReference type="AlphaFoldDB" id="A0A328DJI0"/>
<evidence type="ECO:0008006" key="3">
    <source>
        <dbReference type="Google" id="ProtNLM"/>
    </source>
</evidence>
<comment type="caution">
    <text evidence="1">The sequence shown here is derived from an EMBL/GenBank/DDBJ whole genome shotgun (WGS) entry which is preliminary data.</text>
</comment>
<reference evidence="1 2" key="1">
    <citation type="submission" date="2018-06" db="EMBL/GenBank/DDBJ databases">
        <title>The Genome of Cuscuta australis (Dodder) Provides Insight into the Evolution of Plant Parasitism.</title>
        <authorList>
            <person name="Liu H."/>
        </authorList>
    </citation>
    <scope>NUCLEOTIDE SEQUENCE [LARGE SCALE GENOMIC DNA]</scope>
    <source>
        <strain evidence="2">cv. Yunnan</strain>
        <tissue evidence="1">Vines</tissue>
    </source>
</reference>
<evidence type="ECO:0000313" key="1">
    <source>
        <dbReference type="EMBL" id="RAL45410.1"/>
    </source>
</evidence>
<organism evidence="1 2">
    <name type="scientific">Cuscuta australis</name>
    <dbReference type="NCBI Taxonomy" id="267555"/>
    <lineage>
        <taxon>Eukaryota</taxon>
        <taxon>Viridiplantae</taxon>
        <taxon>Streptophyta</taxon>
        <taxon>Embryophyta</taxon>
        <taxon>Tracheophyta</taxon>
        <taxon>Spermatophyta</taxon>
        <taxon>Magnoliopsida</taxon>
        <taxon>eudicotyledons</taxon>
        <taxon>Gunneridae</taxon>
        <taxon>Pentapetalae</taxon>
        <taxon>asterids</taxon>
        <taxon>lamiids</taxon>
        <taxon>Solanales</taxon>
        <taxon>Convolvulaceae</taxon>
        <taxon>Cuscuteae</taxon>
        <taxon>Cuscuta</taxon>
        <taxon>Cuscuta subgen. Grammica</taxon>
        <taxon>Cuscuta sect. Cleistogrammica</taxon>
    </lineage>
</organism>
<name>A0A328DJI0_9ASTE</name>
<dbReference type="PANTHER" id="PTHR33116:SF78">
    <property type="entry name" value="OS12G0587133 PROTEIN"/>
    <property type="match status" value="1"/>
</dbReference>
<sequence>MSILKEYIAVSGQDINWNKSRFFMGSKASLSHREIAKPALNMQEGKLPFTYLGGIITKGKLHKEDCQPIINHFDKLLSAWYSKVLNPMGRLILIKHVLSSIPLHHMAISELPKSVTHLLHTKMSNFLWGFREGKPKHHWSSWDTICRPSQEGGLGIRDLNDVQKALSLKLLWKVMNVDNLWSSYC</sequence>
<gene>
    <name evidence="1" type="ORF">DM860_013806</name>
</gene>